<evidence type="ECO:0000256" key="1">
    <source>
        <dbReference type="SAM" id="Phobius"/>
    </source>
</evidence>
<dbReference type="HOGENOM" id="CLU_2447815_0_0_2"/>
<keyword evidence="3" id="KW-1185">Reference proteome</keyword>
<proteinExistence type="predicted"/>
<dbReference type="Proteomes" id="UP000019027">
    <property type="component" value="Chromosome"/>
</dbReference>
<evidence type="ECO:0000313" key="3">
    <source>
        <dbReference type="Proteomes" id="UP000019027"/>
    </source>
</evidence>
<keyword evidence="1" id="KW-0812">Transmembrane</keyword>
<dbReference type="RefSeq" id="WP_042681231.1">
    <property type="nucleotide sequence ID" value="NZ_CP006965.1"/>
</dbReference>
<dbReference type="EMBL" id="CP006965">
    <property type="protein sequence ID" value="AHF80610.1"/>
    <property type="molecule type" value="Genomic_DNA"/>
</dbReference>
<reference evidence="2 3" key="1">
    <citation type="journal article" date="2014" name="Int. J. Syst. Evol. Microbiol.">
        <title>Thermococcus paralvinellae sp. nov. and Thermococcus cleftensis sp. nov. of hyperthermophilic heterotrophs from deep-sea hydrothermal vents.</title>
        <authorList>
            <person name="Hensley S.A."/>
            <person name="Jung J.H."/>
            <person name="Park C.S."/>
            <person name="Holden J.F."/>
        </authorList>
    </citation>
    <scope>NUCLEOTIDE SEQUENCE [LARGE SCALE GENOMIC DNA]</scope>
    <source>
        <strain evidence="2 3">ES1</strain>
    </source>
</reference>
<dbReference type="OrthoDB" id="379394at2157"/>
<dbReference type="GeneID" id="24907610"/>
<dbReference type="STRING" id="582419.TES1_1228"/>
<dbReference type="AlphaFoldDB" id="W0I827"/>
<protein>
    <submittedName>
        <fullName evidence="2">Uncharacterized protein</fullName>
    </submittedName>
</protein>
<feature type="transmembrane region" description="Helical" evidence="1">
    <location>
        <begin position="76"/>
        <end position="94"/>
    </location>
</feature>
<accession>W0I827</accession>
<feature type="transmembrane region" description="Helical" evidence="1">
    <location>
        <begin position="41"/>
        <end position="64"/>
    </location>
</feature>
<gene>
    <name evidence="2" type="ORF">TES1_1228</name>
</gene>
<keyword evidence="1" id="KW-0472">Membrane</keyword>
<evidence type="ECO:0000313" key="2">
    <source>
        <dbReference type="EMBL" id="AHF80610.1"/>
    </source>
</evidence>
<organism evidence="2 3">
    <name type="scientific">Thermococcus paralvinellae</name>
    <dbReference type="NCBI Taxonomy" id="582419"/>
    <lineage>
        <taxon>Archaea</taxon>
        <taxon>Methanobacteriati</taxon>
        <taxon>Methanobacteriota</taxon>
        <taxon>Thermococci</taxon>
        <taxon>Thermococcales</taxon>
        <taxon>Thermococcaceae</taxon>
        <taxon>Thermococcus</taxon>
    </lineage>
</organism>
<name>W0I827_9EURY</name>
<keyword evidence="1" id="KW-1133">Transmembrane helix</keyword>
<dbReference type="KEGG" id="ths:TES1_1228"/>
<sequence length="95" mass="10342">MSRLSYVGAAMPGLGLMLSSWGQKVLWERSAGTSGVTYTGFPAYAILIGYIIVFVGAIIWVADLKFNTPSDEFRRTLLVSFGIFFLVGFLAVVLV</sequence>